<dbReference type="Proteomes" id="UP000603912">
    <property type="component" value="Unassembled WGS sequence"/>
</dbReference>
<protein>
    <submittedName>
        <fullName evidence="1">Uncharacterized protein</fullName>
    </submittedName>
</protein>
<dbReference type="RefSeq" id="WP_188518666.1">
    <property type="nucleotide sequence ID" value="NZ_BMES01000002.1"/>
</dbReference>
<reference evidence="1" key="1">
    <citation type="journal article" date="2014" name="Int. J. Syst. Evol. Microbiol.">
        <title>Complete genome sequence of Corynebacterium casei LMG S-19264T (=DSM 44701T), isolated from a smear-ripened cheese.</title>
        <authorList>
            <consortium name="US DOE Joint Genome Institute (JGI-PGF)"/>
            <person name="Walter F."/>
            <person name="Albersmeier A."/>
            <person name="Kalinowski J."/>
            <person name="Ruckert C."/>
        </authorList>
    </citation>
    <scope>NUCLEOTIDE SEQUENCE</scope>
    <source>
        <strain evidence="1">CGMCC 1.12214</strain>
    </source>
</reference>
<accession>A0A917I886</accession>
<dbReference type="AlphaFoldDB" id="A0A917I886"/>
<proteinExistence type="predicted"/>
<reference evidence="1" key="2">
    <citation type="submission" date="2020-09" db="EMBL/GenBank/DDBJ databases">
        <authorList>
            <person name="Sun Q."/>
            <person name="Zhou Y."/>
        </authorList>
    </citation>
    <scope>NUCLEOTIDE SEQUENCE</scope>
    <source>
        <strain evidence="1">CGMCC 1.12214</strain>
    </source>
</reference>
<dbReference type="EMBL" id="BMES01000002">
    <property type="protein sequence ID" value="GGH24777.1"/>
    <property type="molecule type" value="Genomic_DNA"/>
</dbReference>
<gene>
    <name evidence="1" type="ORF">GCM10007036_31430</name>
</gene>
<evidence type="ECO:0000313" key="2">
    <source>
        <dbReference type="Proteomes" id="UP000603912"/>
    </source>
</evidence>
<organism evidence="1 2">
    <name type="scientific">Alsobacter metallidurans</name>
    <dbReference type="NCBI Taxonomy" id="340221"/>
    <lineage>
        <taxon>Bacteria</taxon>
        <taxon>Pseudomonadati</taxon>
        <taxon>Pseudomonadota</taxon>
        <taxon>Alphaproteobacteria</taxon>
        <taxon>Hyphomicrobiales</taxon>
        <taxon>Alsobacteraceae</taxon>
        <taxon>Alsobacter</taxon>
    </lineage>
</organism>
<sequence>MELKMRRRTGKGAWYAVVQVWERVSAGEMREIDSVSERCPTKTAAVEKARELLKANADRLSDYIEVTAEILSELEWSA</sequence>
<keyword evidence="2" id="KW-1185">Reference proteome</keyword>
<comment type="caution">
    <text evidence="1">The sequence shown here is derived from an EMBL/GenBank/DDBJ whole genome shotgun (WGS) entry which is preliminary data.</text>
</comment>
<name>A0A917I886_9HYPH</name>
<evidence type="ECO:0000313" key="1">
    <source>
        <dbReference type="EMBL" id="GGH24777.1"/>
    </source>
</evidence>